<feature type="region of interest" description="Disordered" evidence="1">
    <location>
        <begin position="19"/>
        <end position="68"/>
    </location>
</feature>
<accession>A0A6J4V6B1</accession>
<feature type="non-terminal residue" evidence="2">
    <location>
        <position position="1"/>
    </location>
</feature>
<evidence type="ECO:0000313" key="2">
    <source>
        <dbReference type="EMBL" id="CAA9569873.1"/>
    </source>
</evidence>
<protein>
    <submittedName>
        <fullName evidence="2">Uncharacterized protein</fullName>
    </submittedName>
</protein>
<proteinExistence type="predicted"/>
<feature type="non-terminal residue" evidence="2">
    <location>
        <position position="68"/>
    </location>
</feature>
<gene>
    <name evidence="2" type="ORF">AVDCRST_MAG19-2671</name>
</gene>
<organism evidence="2">
    <name type="scientific">uncultured Thermomicrobiales bacterium</name>
    <dbReference type="NCBI Taxonomy" id="1645740"/>
    <lineage>
        <taxon>Bacteria</taxon>
        <taxon>Pseudomonadati</taxon>
        <taxon>Thermomicrobiota</taxon>
        <taxon>Thermomicrobia</taxon>
        <taxon>Thermomicrobiales</taxon>
        <taxon>environmental samples</taxon>
    </lineage>
</organism>
<dbReference type="EMBL" id="CADCWL010000132">
    <property type="protein sequence ID" value="CAA9569873.1"/>
    <property type="molecule type" value="Genomic_DNA"/>
</dbReference>
<dbReference type="AlphaFoldDB" id="A0A6J4V6B1"/>
<reference evidence="2" key="1">
    <citation type="submission" date="2020-02" db="EMBL/GenBank/DDBJ databases">
        <authorList>
            <person name="Meier V. D."/>
        </authorList>
    </citation>
    <scope>NUCLEOTIDE SEQUENCE</scope>
    <source>
        <strain evidence="2">AVDCRST_MAG19</strain>
    </source>
</reference>
<evidence type="ECO:0000256" key="1">
    <source>
        <dbReference type="SAM" id="MobiDB-lite"/>
    </source>
</evidence>
<name>A0A6J4V6B1_9BACT</name>
<sequence length="68" mass="7813">GFRHGLDRYGIGRLRVQCLGDGSSATEDRESPRRRPRRARTARAAPGDAPSRHRRRSRDETWFGRPLV</sequence>